<dbReference type="KEGG" id="cbv:U729_2069"/>
<dbReference type="EMBL" id="CP006905">
    <property type="protein sequence ID" value="AIY83722.1"/>
    <property type="molecule type" value="Genomic_DNA"/>
</dbReference>
<evidence type="ECO:0000313" key="6">
    <source>
        <dbReference type="Proteomes" id="UP000030635"/>
    </source>
</evidence>
<dbReference type="eggNOG" id="COG1116">
    <property type="taxonomic scope" value="Bacteria"/>
</dbReference>
<feature type="domain" description="ABC transporter" evidence="4">
    <location>
        <begin position="4"/>
        <end position="222"/>
    </location>
</feature>
<dbReference type="SMART" id="SM00382">
    <property type="entry name" value="AAA"/>
    <property type="match status" value="1"/>
</dbReference>
<dbReference type="PANTHER" id="PTHR42781:SF8">
    <property type="entry name" value="BICARBONATE TRANSPORT ATP-BINDING PROTEIN CMPC"/>
    <property type="match status" value="1"/>
</dbReference>
<dbReference type="AlphaFoldDB" id="A0A0A7FVU1"/>
<evidence type="ECO:0000256" key="3">
    <source>
        <dbReference type="ARBA" id="ARBA00022840"/>
    </source>
</evidence>
<dbReference type="Gene3D" id="3.40.50.300">
    <property type="entry name" value="P-loop containing nucleotide triphosphate hydrolases"/>
    <property type="match status" value="1"/>
</dbReference>
<accession>A0A0A7FVU1</accession>
<dbReference type="Proteomes" id="UP000030635">
    <property type="component" value="Chromosome"/>
</dbReference>
<dbReference type="PANTHER" id="PTHR42781">
    <property type="entry name" value="SPERMIDINE/PUTRESCINE IMPORT ATP-BINDING PROTEIN POTA"/>
    <property type="match status" value="1"/>
</dbReference>
<keyword evidence="3" id="KW-0067">ATP-binding</keyword>
<dbReference type="InterPro" id="IPR027417">
    <property type="entry name" value="P-loop_NTPase"/>
</dbReference>
<dbReference type="STRING" id="1561.NPD11_950"/>
<dbReference type="PROSITE" id="PS50893">
    <property type="entry name" value="ABC_TRANSPORTER_2"/>
    <property type="match status" value="1"/>
</dbReference>
<dbReference type="GO" id="GO:0005524">
    <property type="term" value="F:ATP binding"/>
    <property type="evidence" value="ECO:0007669"/>
    <property type="project" value="UniProtKB-KW"/>
</dbReference>
<keyword evidence="6" id="KW-1185">Reference proteome</keyword>
<dbReference type="InterPro" id="IPR017871">
    <property type="entry name" value="ABC_transporter-like_CS"/>
</dbReference>
<dbReference type="InterPro" id="IPR003593">
    <property type="entry name" value="AAA+_ATPase"/>
</dbReference>
<dbReference type="InterPro" id="IPR003439">
    <property type="entry name" value="ABC_transporter-like_ATP-bd"/>
</dbReference>
<proteinExistence type="predicted"/>
<dbReference type="RefSeq" id="WP_039314506.1">
    <property type="nucleotide sequence ID" value="NZ_CP006905.1"/>
</dbReference>
<sequence length="223" mass="25652">MHKLILKNINKSFGEKNILKDFNLELDNCKINCLIGESGRGKSTILNLISGLLKPDSGEIIGASKEKVSYIFQEDRLLPWLTVYENIELALCKYYSKDELKEKIDYVLKKVNGEEWKDIYPGKLSGGMRQRVNIARALGKPSDIILMDEPFKSLDYKTKYSIMKEFKNIFLNDHRIVVFVTHDVDECIYFMGKVIVVSGTPLSIKGIFNENLEKHKEEIINLL</sequence>
<dbReference type="OrthoDB" id="9801958at2"/>
<dbReference type="GO" id="GO:0016887">
    <property type="term" value="F:ATP hydrolysis activity"/>
    <property type="evidence" value="ECO:0007669"/>
    <property type="project" value="InterPro"/>
</dbReference>
<evidence type="ECO:0000256" key="2">
    <source>
        <dbReference type="ARBA" id="ARBA00022741"/>
    </source>
</evidence>
<dbReference type="HOGENOM" id="CLU_000604_1_22_9"/>
<keyword evidence="1" id="KW-0813">Transport</keyword>
<keyword evidence="2" id="KW-0547">Nucleotide-binding</keyword>
<dbReference type="PROSITE" id="PS00211">
    <property type="entry name" value="ABC_TRANSPORTER_1"/>
    <property type="match status" value="1"/>
</dbReference>
<dbReference type="SUPFAM" id="SSF52540">
    <property type="entry name" value="P-loop containing nucleoside triphosphate hydrolases"/>
    <property type="match status" value="1"/>
</dbReference>
<organism evidence="5 6">
    <name type="scientific">Clostridium baratii str. Sullivan</name>
    <dbReference type="NCBI Taxonomy" id="1415775"/>
    <lineage>
        <taxon>Bacteria</taxon>
        <taxon>Bacillati</taxon>
        <taxon>Bacillota</taxon>
        <taxon>Clostridia</taxon>
        <taxon>Eubacteriales</taxon>
        <taxon>Clostridiaceae</taxon>
        <taxon>Clostridium</taxon>
    </lineage>
</organism>
<evidence type="ECO:0000256" key="1">
    <source>
        <dbReference type="ARBA" id="ARBA00022448"/>
    </source>
</evidence>
<protein>
    <submittedName>
        <fullName evidence="5">ABC transporter family protein</fullName>
    </submittedName>
</protein>
<reference evidence="5 6" key="1">
    <citation type="journal article" date="2015" name="Infect. Genet. Evol.">
        <title>Genomic sequences of six botulinum neurotoxin-producing strains representing three clostridial species illustrate the mobility and diversity of botulinum neurotoxin genes.</title>
        <authorList>
            <person name="Smith T.J."/>
            <person name="Hill K.K."/>
            <person name="Xie G."/>
            <person name="Foley B.T."/>
            <person name="Williamson C.H."/>
            <person name="Foster J.T."/>
            <person name="Johnson S.L."/>
            <person name="Chertkov O."/>
            <person name="Teshima H."/>
            <person name="Gibbons H.S."/>
            <person name="Johnsky L.A."/>
            <person name="Karavis M.A."/>
            <person name="Smith L.A."/>
        </authorList>
    </citation>
    <scope>NUCLEOTIDE SEQUENCE [LARGE SCALE GENOMIC DNA]</scope>
    <source>
        <strain evidence="5">Sullivan</strain>
    </source>
</reference>
<dbReference type="Pfam" id="PF00005">
    <property type="entry name" value="ABC_tran"/>
    <property type="match status" value="1"/>
</dbReference>
<name>A0A0A7FVU1_9CLOT</name>
<gene>
    <name evidence="5" type="ORF">U729_2069</name>
</gene>
<dbReference type="InterPro" id="IPR050093">
    <property type="entry name" value="ABC_SmlMolc_Importer"/>
</dbReference>
<evidence type="ECO:0000313" key="5">
    <source>
        <dbReference type="EMBL" id="AIY83722.1"/>
    </source>
</evidence>
<evidence type="ECO:0000259" key="4">
    <source>
        <dbReference type="PROSITE" id="PS50893"/>
    </source>
</evidence>